<comment type="similarity">
    <text evidence="1 8">Belongs to the universal ribosomal protein uL11 family.</text>
</comment>
<feature type="region of interest" description="Disordered" evidence="9">
    <location>
        <begin position="568"/>
        <end position="593"/>
    </location>
</feature>
<evidence type="ECO:0000259" key="11">
    <source>
        <dbReference type="Pfam" id="PF03946"/>
    </source>
</evidence>
<name>A0A914XPD0_9BILA</name>
<protein>
    <recommendedName>
        <fullName evidence="6">Large ribosomal subunit protein uL11</fullName>
    </recommendedName>
    <alternativeName>
        <fullName evidence="7">60S ribosomal protein L12</fullName>
    </alternativeName>
</protein>
<feature type="domain" description="Large ribosomal subunit protein uL11 C-terminal" evidence="10">
    <location>
        <begin position="74"/>
        <end position="143"/>
    </location>
</feature>
<dbReference type="SUPFAM" id="SSF54747">
    <property type="entry name" value="Ribosomal L11/L12e N-terminal domain"/>
    <property type="match status" value="1"/>
</dbReference>
<dbReference type="InterPro" id="IPR020783">
    <property type="entry name" value="Ribosomal_uL11_C"/>
</dbReference>
<proteinExistence type="inferred from homology"/>
<keyword evidence="5 8" id="KW-0687">Ribonucleoprotein</keyword>
<dbReference type="InterPro" id="IPR036796">
    <property type="entry name" value="Ribosomal_uL11_N_sf"/>
</dbReference>
<dbReference type="PANTHER" id="PTHR11661">
    <property type="entry name" value="60S RIBOSOMAL PROTEIN L12"/>
    <property type="match status" value="1"/>
</dbReference>
<feature type="compositionally biased region" description="Polar residues" evidence="9">
    <location>
        <begin position="568"/>
        <end position="583"/>
    </location>
</feature>
<keyword evidence="4" id="KW-0238">DNA-binding</keyword>
<dbReference type="GO" id="GO:0022625">
    <property type="term" value="C:cytosolic large ribosomal subunit"/>
    <property type="evidence" value="ECO:0007669"/>
    <property type="project" value="TreeGrafter"/>
</dbReference>
<evidence type="ECO:0000256" key="2">
    <source>
        <dbReference type="ARBA" id="ARBA00022737"/>
    </source>
</evidence>
<evidence type="ECO:0000256" key="9">
    <source>
        <dbReference type="SAM" id="MobiDB-lite"/>
    </source>
</evidence>
<feature type="domain" description="C-myb C-terminal" evidence="12">
    <location>
        <begin position="468"/>
        <end position="516"/>
    </location>
</feature>
<dbReference type="GO" id="GO:0006412">
    <property type="term" value="P:translation"/>
    <property type="evidence" value="ECO:0007669"/>
    <property type="project" value="InterPro"/>
</dbReference>
<evidence type="ECO:0000256" key="8">
    <source>
        <dbReference type="RuleBase" id="RU003978"/>
    </source>
</evidence>
<evidence type="ECO:0000256" key="6">
    <source>
        <dbReference type="ARBA" id="ARBA00035203"/>
    </source>
</evidence>
<dbReference type="CDD" id="cd00349">
    <property type="entry name" value="Ribosomal_L11"/>
    <property type="match status" value="1"/>
</dbReference>
<evidence type="ECO:0000313" key="14">
    <source>
        <dbReference type="WBParaSite" id="PSAMB.scaffold932size38445.g9853.t1"/>
    </source>
</evidence>
<dbReference type="HAMAP" id="MF_00736">
    <property type="entry name" value="Ribosomal_uL11"/>
    <property type="match status" value="1"/>
</dbReference>
<organism evidence="13 14">
    <name type="scientific">Plectus sambesii</name>
    <dbReference type="NCBI Taxonomy" id="2011161"/>
    <lineage>
        <taxon>Eukaryota</taxon>
        <taxon>Metazoa</taxon>
        <taxon>Ecdysozoa</taxon>
        <taxon>Nematoda</taxon>
        <taxon>Chromadorea</taxon>
        <taxon>Plectida</taxon>
        <taxon>Plectina</taxon>
        <taxon>Plectoidea</taxon>
        <taxon>Plectidae</taxon>
        <taxon>Plectus</taxon>
    </lineage>
</organism>
<keyword evidence="13" id="KW-1185">Reference proteome</keyword>
<dbReference type="SMART" id="SM00649">
    <property type="entry name" value="RL11"/>
    <property type="match status" value="1"/>
</dbReference>
<keyword evidence="2" id="KW-0677">Repeat</keyword>
<keyword evidence="3 8" id="KW-0689">Ribosomal protein</keyword>
<dbReference type="Pfam" id="PF09316">
    <property type="entry name" value="Cmyb_C"/>
    <property type="match status" value="1"/>
</dbReference>
<dbReference type="InterPro" id="IPR020784">
    <property type="entry name" value="Ribosomal_uL11_N"/>
</dbReference>
<dbReference type="Proteomes" id="UP000887566">
    <property type="component" value="Unplaced"/>
</dbReference>
<feature type="domain" description="Large ribosomal subunit protein uL11 N-terminal" evidence="11">
    <location>
        <begin position="13"/>
        <end position="67"/>
    </location>
</feature>
<reference evidence="14" key="1">
    <citation type="submission" date="2022-11" db="UniProtKB">
        <authorList>
            <consortium name="WormBaseParasite"/>
        </authorList>
    </citation>
    <scope>IDENTIFICATION</scope>
</reference>
<evidence type="ECO:0000256" key="3">
    <source>
        <dbReference type="ARBA" id="ARBA00022980"/>
    </source>
</evidence>
<evidence type="ECO:0000256" key="7">
    <source>
        <dbReference type="ARBA" id="ARBA00035320"/>
    </source>
</evidence>
<evidence type="ECO:0000256" key="5">
    <source>
        <dbReference type="ARBA" id="ARBA00023274"/>
    </source>
</evidence>
<dbReference type="Pfam" id="PF03946">
    <property type="entry name" value="Ribosomal_L11_N"/>
    <property type="match status" value="1"/>
</dbReference>
<dbReference type="Gene3D" id="3.30.1550.10">
    <property type="entry name" value="Ribosomal protein L11/L12, N-terminal domain"/>
    <property type="match status" value="1"/>
</dbReference>
<accession>A0A914XPD0</accession>
<dbReference type="PROSITE" id="PS00359">
    <property type="entry name" value="RIBOSOMAL_L11"/>
    <property type="match status" value="1"/>
</dbReference>
<evidence type="ECO:0000256" key="1">
    <source>
        <dbReference type="ARBA" id="ARBA00010537"/>
    </source>
</evidence>
<sequence>MPPKFDPTEIKIVYLKCVGGEVGATSALAPKVGPLGLSPKKIGDDIAKATADWKGLKVTCKLTIQNRIAKIDVVPSAASLIIKELKEPPRDRKKVKNVKHNGNLTIDQIFNIARQMRSRSMAKKLEGTVKEILGTAQSVGCTIDGEHPHDIVDKIRDGSIEVPAEYDQLVANKLVITMKRRMELASPSPIGVGHWYGSPEQKMSRTMSTTATTDSGLGTSASFGSPPFDQLIPCASNDMSPLLNTPTGHRVLAQTNAQRGYFDGSAISPMRNFFILSPLGESSDLSNPFASPKSDMKRSCSALKLSNPGKATEFRFSGNQVASLGANGLITMGSPETAAFVRTTAGSRSSRCLSMPERSAIVQPPAPDPERSFMHSYSQPNDTHVETPSKQYHVPTCDNDSELFGGFSMLSTSTPLRDDYSRTEEATPSINYLPSLSSNLPDRSLIETLGVVPVLPCSPSKEMTLSASTIPRTPTPFKKALAAIERKQGRLQPDVLAQDHPHQVAQDLREIITSETVMPRGLSVSQVCDTTMNFNLTPSKTVDYDRLTGFSPPEMMKPLGHSQQHQMARAQPSTRPVSESVFKTPSKKPKPLGRKWMQITCGRTKHQLEMTRLARQLLGLPPT</sequence>
<dbReference type="SUPFAM" id="SSF46906">
    <property type="entry name" value="Ribosomal protein L11, C-terminal domain"/>
    <property type="match status" value="1"/>
</dbReference>
<dbReference type="FunFam" id="1.10.10.250:FF:000002">
    <property type="entry name" value="60S ribosomal protein L12"/>
    <property type="match status" value="1"/>
</dbReference>
<dbReference type="InterPro" id="IPR015395">
    <property type="entry name" value="C-myb_C"/>
</dbReference>
<dbReference type="PANTHER" id="PTHR11661:SF2">
    <property type="entry name" value="LARGE RIBOSOMAL SUBUNIT PROTEIN UL11"/>
    <property type="match status" value="1"/>
</dbReference>
<dbReference type="Gene3D" id="1.10.10.250">
    <property type="entry name" value="Ribosomal protein L11, C-terminal domain"/>
    <property type="match status" value="1"/>
</dbReference>
<dbReference type="WBParaSite" id="PSAMB.scaffold932size38445.g9853.t1">
    <property type="protein sequence ID" value="PSAMB.scaffold932size38445.g9853.t1"/>
    <property type="gene ID" value="PSAMB.scaffold932size38445.g9853"/>
</dbReference>
<evidence type="ECO:0000259" key="10">
    <source>
        <dbReference type="Pfam" id="PF00298"/>
    </source>
</evidence>
<dbReference type="InterPro" id="IPR020785">
    <property type="entry name" value="Ribosomal_uL11_CS"/>
</dbReference>
<evidence type="ECO:0000256" key="4">
    <source>
        <dbReference type="ARBA" id="ARBA00023125"/>
    </source>
</evidence>
<dbReference type="Pfam" id="PF00298">
    <property type="entry name" value="Ribosomal_L11"/>
    <property type="match status" value="1"/>
</dbReference>
<dbReference type="InterPro" id="IPR036769">
    <property type="entry name" value="Ribosomal_uL11_C_sf"/>
</dbReference>
<dbReference type="InterPro" id="IPR000911">
    <property type="entry name" value="Ribosomal_uL11"/>
</dbReference>
<dbReference type="FunFam" id="3.30.1550.10:FF:000002">
    <property type="entry name" value="60S ribosomal protein L12"/>
    <property type="match status" value="1"/>
</dbReference>
<evidence type="ECO:0000259" key="12">
    <source>
        <dbReference type="Pfam" id="PF09316"/>
    </source>
</evidence>
<evidence type="ECO:0000313" key="13">
    <source>
        <dbReference type="Proteomes" id="UP000887566"/>
    </source>
</evidence>
<dbReference type="GO" id="GO:0070180">
    <property type="term" value="F:large ribosomal subunit rRNA binding"/>
    <property type="evidence" value="ECO:0007669"/>
    <property type="project" value="TreeGrafter"/>
</dbReference>
<dbReference type="GO" id="GO:0003735">
    <property type="term" value="F:structural constituent of ribosome"/>
    <property type="evidence" value="ECO:0007669"/>
    <property type="project" value="InterPro"/>
</dbReference>
<dbReference type="GO" id="GO:0003677">
    <property type="term" value="F:DNA binding"/>
    <property type="evidence" value="ECO:0007669"/>
    <property type="project" value="UniProtKB-KW"/>
</dbReference>
<dbReference type="AlphaFoldDB" id="A0A914XPD0"/>